<feature type="domain" description="Iron-binding zinc finger CDGSH type" evidence="5">
    <location>
        <begin position="175"/>
        <end position="215"/>
    </location>
</feature>
<evidence type="ECO:0000256" key="4">
    <source>
        <dbReference type="ARBA" id="ARBA00023014"/>
    </source>
</evidence>
<dbReference type="Proteomes" id="UP000218831">
    <property type="component" value="Unassembled WGS sequence"/>
</dbReference>
<organism evidence="6 7">
    <name type="scientific">Fodinibius salipaludis</name>
    <dbReference type="NCBI Taxonomy" id="2032627"/>
    <lineage>
        <taxon>Bacteria</taxon>
        <taxon>Pseudomonadati</taxon>
        <taxon>Balneolota</taxon>
        <taxon>Balneolia</taxon>
        <taxon>Balneolales</taxon>
        <taxon>Balneolaceae</taxon>
        <taxon>Fodinibius</taxon>
    </lineage>
</organism>
<dbReference type="InterPro" id="IPR010693">
    <property type="entry name" value="Divergent_4Fe-4S_mono-cluster"/>
</dbReference>
<evidence type="ECO:0000313" key="7">
    <source>
        <dbReference type="Proteomes" id="UP000218831"/>
    </source>
</evidence>
<keyword evidence="7" id="KW-1185">Reference proteome</keyword>
<keyword evidence="4" id="KW-0411">Iron-sulfur</keyword>
<protein>
    <recommendedName>
        <fullName evidence="5">Iron-binding zinc finger CDGSH type domain-containing protein</fullName>
    </recommendedName>
</protein>
<proteinExistence type="predicted"/>
<keyword evidence="2" id="KW-0479">Metal-binding</keyword>
<dbReference type="InterPro" id="IPR052950">
    <property type="entry name" value="CISD"/>
</dbReference>
<dbReference type="GO" id="GO:0005737">
    <property type="term" value="C:cytoplasm"/>
    <property type="evidence" value="ECO:0007669"/>
    <property type="project" value="UniProtKB-ARBA"/>
</dbReference>
<comment type="caution">
    <text evidence="6">The sequence shown here is derived from an EMBL/GenBank/DDBJ whole genome shotgun (WGS) entry which is preliminary data.</text>
</comment>
<dbReference type="GO" id="GO:0046872">
    <property type="term" value="F:metal ion binding"/>
    <property type="evidence" value="ECO:0007669"/>
    <property type="project" value="UniProtKB-KW"/>
</dbReference>
<evidence type="ECO:0000256" key="1">
    <source>
        <dbReference type="ARBA" id="ARBA00022714"/>
    </source>
</evidence>
<dbReference type="PANTHER" id="PTHR46491:SF3">
    <property type="entry name" value="CDGSH IRON-SULFUR DOMAIN-CONTAINING PROTEIN 3, MITOCHONDRIAL"/>
    <property type="match status" value="1"/>
</dbReference>
<dbReference type="InterPro" id="IPR042216">
    <property type="entry name" value="MitoNEET_CISD"/>
</dbReference>
<dbReference type="InterPro" id="IPR018967">
    <property type="entry name" value="FeS-contain_CDGSH-typ"/>
</dbReference>
<dbReference type="RefSeq" id="WP_095606062.1">
    <property type="nucleotide sequence ID" value="NZ_NSKE01000004.1"/>
</dbReference>
<dbReference type="Gene3D" id="3.40.5.90">
    <property type="entry name" value="CDGSH iron-sulfur domain, mitoNEET-type"/>
    <property type="match status" value="2"/>
</dbReference>
<keyword evidence="3" id="KW-0408">Iron</keyword>
<feature type="domain" description="Iron-binding zinc finger CDGSH type" evidence="5">
    <location>
        <begin position="100"/>
        <end position="136"/>
    </location>
</feature>
<reference evidence="6 7" key="1">
    <citation type="submission" date="2017-08" db="EMBL/GenBank/DDBJ databases">
        <title>Aliifodinibius alkalisoli sp. nov., isolated from saline alkaline soil.</title>
        <authorList>
            <person name="Liu D."/>
            <person name="Zhang G."/>
        </authorList>
    </citation>
    <scope>NUCLEOTIDE SEQUENCE [LARGE SCALE GENOMIC DNA]</scope>
    <source>
        <strain evidence="6 7">WN023</strain>
    </source>
</reference>
<dbReference type="PANTHER" id="PTHR46491">
    <property type="entry name" value="CDGSH IRON SULFUR DOMAIN PROTEIN HOMOLOG"/>
    <property type="match status" value="1"/>
</dbReference>
<dbReference type="AlphaFoldDB" id="A0A2A2GAB5"/>
<evidence type="ECO:0000256" key="3">
    <source>
        <dbReference type="ARBA" id="ARBA00023004"/>
    </source>
</evidence>
<evidence type="ECO:0000313" key="6">
    <source>
        <dbReference type="EMBL" id="PAU94521.1"/>
    </source>
</evidence>
<dbReference type="SMART" id="SM00704">
    <property type="entry name" value="ZnF_CDGSH"/>
    <property type="match status" value="2"/>
</dbReference>
<dbReference type="Pfam" id="PF06902">
    <property type="entry name" value="Fer4_19"/>
    <property type="match status" value="1"/>
</dbReference>
<sequence length="216" mass="23791">MEKKIHSYESDDITVEFDSKRCIHSAECVKNLPSVFNPNNKPWITPGEASAEKIKEVVQHCPTGALQYKNGEEELPARQNTITIVPDGPLYLRGDIEIQNAEGETLLEDTRVAVCRCGASENKPLCDDTHEDVDFEAPASFEKAKLRPTKDGDPSESKLILKLMDDGPILLEGTYRVHSIANEAVNSSKNVALCRCGQSSDKPFCDGTHKDVGFEG</sequence>
<dbReference type="Gene3D" id="3.30.70.20">
    <property type="match status" value="1"/>
</dbReference>
<dbReference type="OrthoDB" id="9795032at2"/>
<evidence type="ECO:0000259" key="5">
    <source>
        <dbReference type="SMART" id="SM00704"/>
    </source>
</evidence>
<gene>
    <name evidence="6" type="ORF">CK503_06920</name>
</gene>
<name>A0A2A2GAB5_9BACT</name>
<dbReference type="EMBL" id="NSKE01000004">
    <property type="protein sequence ID" value="PAU94521.1"/>
    <property type="molecule type" value="Genomic_DNA"/>
</dbReference>
<dbReference type="GO" id="GO:0051537">
    <property type="term" value="F:2 iron, 2 sulfur cluster binding"/>
    <property type="evidence" value="ECO:0007669"/>
    <property type="project" value="UniProtKB-KW"/>
</dbReference>
<accession>A0A2A2GAB5</accession>
<evidence type="ECO:0000256" key="2">
    <source>
        <dbReference type="ARBA" id="ARBA00022723"/>
    </source>
</evidence>
<keyword evidence="1" id="KW-0001">2Fe-2S</keyword>
<dbReference type="Pfam" id="PF09360">
    <property type="entry name" value="zf-CDGSH"/>
    <property type="match status" value="2"/>
</dbReference>